<protein>
    <submittedName>
        <fullName evidence="1">Uncharacterized protein</fullName>
    </submittedName>
</protein>
<reference evidence="1" key="1">
    <citation type="submission" date="2013-08" db="EMBL/GenBank/DDBJ databases">
        <authorList>
            <person name="Mendez C."/>
            <person name="Richter M."/>
            <person name="Ferrer M."/>
            <person name="Sanchez J."/>
        </authorList>
    </citation>
    <scope>NUCLEOTIDE SEQUENCE</scope>
</reference>
<proteinExistence type="predicted"/>
<dbReference type="EMBL" id="AUZY01012767">
    <property type="protein sequence ID" value="EQD27818.1"/>
    <property type="molecule type" value="Genomic_DNA"/>
</dbReference>
<name>T0Y436_9ZZZZ</name>
<evidence type="ECO:0000313" key="1">
    <source>
        <dbReference type="EMBL" id="EQD27818.1"/>
    </source>
</evidence>
<gene>
    <name evidence="1" type="ORF">B1B_19015</name>
</gene>
<organism evidence="1">
    <name type="scientific">mine drainage metagenome</name>
    <dbReference type="NCBI Taxonomy" id="410659"/>
    <lineage>
        <taxon>unclassified sequences</taxon>
        <taxon>metagenomes</taxon>
        <taxon>ecological metagenomes</taxon>
    </lineage>
</organism>
<sequence>MAQLRAGNTIGADRASSNLERDYIVQDGDILFRGPARWSACCGLAVRER</sequence>
<comment type="caution">
    <text evidence="1">The sequence shown here is derived from an EMBL/GenBank/DDBJ whole genome shotgun (WGS) entry which is preliminary data.</text>
</comment>
<reference evidence="1" key="2">
    <citation type="journal article" date="2014" name="ISME J.">
        <title>Microbial stratification in low pH oxic and suboxic macroscopic growths along an acid mine drainage.</title>
        <authorList>
            <person name="Mendez-Garcia C."/>
            <person name="Mesa V."/>
            <person name="Sprenger R.R."/>
            <person name="Richter M."/>
            <person name="Diez M.S."/>
            <person name="Solano J."/>
            <person name="Bargiela R."/>
            <person name="Golyshina O.V."/>
            <person name="Manteca A."/>
            <person name="Ramos J.L."/>
            <person name="Gallego J.R."/>
            <person name="Llorente I."/>
            <person name="Martins Dos Santos V.A."/>
            <person name="Jensen O.N."/>
            <person name="Pelaez A.I."/>
            <person name="Sanchez J."/>
            <person name="Ferrer M."/>
        </authorList>
    </citation>
    <scope>NUCLEOTIDE SEQUENCE</scope>
</reference>
<accession>T0Y436</accession>
<dbReference type="AlphaFoldDB" id="T0Y436"/>